<dbReference type="PANTHER" id="PTHR24305">
    <property type="entry name" value="CYTOCHROME P450"/>
    <property type="match status" value="1"/>
</dbReference>
<dbReference type="InterPro" id="IPR036396">
    <property type="entry name" value="Cyt_P450_sf"/>
</dbReference>
<keyword evidence="5 9" id="KW-0479">Metal-binding</keyword>
<keyword evidence="8" id="KW-0503">Monooxygenase</keyword>
<proteinExistence type="inferred from homology"/>
<evidence type="ECO:0000256" key="3">
    <source>
        <dbReference type="ARBA" id="ARBA00010617"/>
    </source>
</evidence>
<reference evidence="11 12" key="1">
    <citation type="submission" date="2017-04" db="EMBL/GenBank/DDBJ databases">
        <title>Genome Sequence of the Model Brown-Rot Fungus Postia placenta SB12.</title>
        <authorList>
            <consortium name="DOE Joint Genome Institute"/>
            <person name="Gaskell J."/>
            <person name="Kersten P."/>
            <person name="Larrondo L.F."/>
            <person name="Canessa P."/>
            <person name="Martinez D."/>
            <person name="Hibbett D."/>
            <person name="Schmoll M."/>
            <person name="Kubicek C.P."/>
            <person name="Martinez A.T."/>
            <person name="Yadav J."/>
            <person name="Master E."/>
            <person name="Magnuson J.K."/>
            <person name="James T."/>
            <person name="Yaver D."/>
            <person name="Berka R."/>
            <person name="Labutti K."/>
            <person name="Lipzen A."/>
            <person name="Aerts A."/>
            <person name="Barry K."/>
            <person name="Henrissat B."/>
            <person name="Blanchette R."/>
            <person name="Grigoriev I."/>
            <person name="Cullen D."/>
        </authorList>
    </citation>
    <scope>NUCLEOTIDE SEQUENCE [LARGE SCALE GENOMIC DNA]</scope>
    <source>
        <strain evidence="11 12">MAD-698-R-SB12</strain>
    </source>
</reference>
<sequence length="548" mass="61414">MPQQLSSLPLVQAFLLFIATWLLYKLIGPLVIRSPLHNIPGPPAQSFVKGNLDKVFDRHGWAFQREISEKYGAVVRLTGLFGTPRLFVYDPTALHSVVVKEQDIYEETPMFLIGNGLVFGKGLLTTLGHQHRKQRKLLNPIFSINHMRHMLPIFNKVAENLKEGIAIKVHSGVREQDMLEWMSRTALELIGQGGLGHSFDPLVKEVDNTYGHALKALMPALFSLAILRRLLPYVVNIGSPAFRRRVLELIPNKRIQRVRELVDIMDQTTRQIWENKKAAFAKGDEAVLQQVGEGKDIVSKLLQANEDVGEEDKLPDEELLAQLATLTSAAVDTTSSALARILHLLAENQDVQEKLRREIVDAHKDGNELSYDELVELPYLEAVCRETLRLYSPASWVTRKTRQDTIMPLSKPLRGVDGTLIHEIPVPKGTEVVVGIRAANRNPDLWGPDSDEWKPERWLSPLPDTVTNAHVPGVYSNLMTFLGGSRACIGFKFSQMEMKVVLVTLLQSFKFTLSDKPIVWNLSGIAYPTIGPVDPVARLPLNVEVISS</sequence>
<dbReference type="SUPFAM" id="SSF48264">
    <property type="entry name" value="Cytochrome P450"/>
    <property type="match status" value="1"/>
</dbReference>
<dbReference type="InterPro" id="IPR002401">
    <property type="entry name" value="Cyt_P450_E_grp-I"/>
</dbReference>
<comment type="cofactor">
    <cofactor evidence="1 9">
        <name>heme</name>
        <dbReference type="ChEBI" id="CHEBI:30413"/>
    </cofactor>
</comment>
<dbReference type="EMBL" id="KZ110596">
    <property type="protein sequence ID" value="OSX62826.1"/>
    <property type="molecule type" value="Genomic_DNA"/>
</dbReference>
<dbReference type="AlphaFoldDB" id="A0A1X6N2W9"/>
<dbReference type="STRING" id="670580.A0A1X6N2W9"/>
<evidence type="ECO:0000256" key="9">
    <source>
        <dbReference type="PIRSR" id="PIRSR602401-1"/>
    </source>
</evidence>
<comment type="pathway">
    <text evidence="2">Secondary metabolite biosynthesis.</text>
</comment>
<feature type="binding site" description="axial binding residue" evidence="9">
    <location>
        <position position="488"/>
    </location>
    <ligand>
        <name>heme</name>
        <dbReference type="ChEBI" id="CHEBI:30413"/>
    </ligand>
    <ligandPart>
        <name>Fe</name>
        <dbReference type="ChEBI" id="CHEBI:18248"/>
    </ligandPart>
</feature>
<evidence type="ECO:0000256" key="7">
    <source>
        <dbReference type="ARBA" id="ARBA00023004"/>
    </source>
</evidence>
<dbReference type="GO" id="GO:0020037">
    <property type="term" value="F:heme binding"/>
    <property type="evidence" value="ECO:0007669"/>
    <property type="project" value="InterPro"/>
</dbReference>
<dbReference type="GO" id="GO:0005506">
    <property type="term" value="F:iron ion binding"/>
    <property type="evidence" value="ECO:0007669"/>
    <property type="project" value="InterPro"/>
</dbReference>
<dbReference type="PANTHER" id="PTHR24305:SF166">
    <property type="entry name" value="CYTOCHROME P450 12A4, MITOCHONDRIAL-RELATED"/>
    <property type="match status" value="1"/>
</dbReference>
<evidence type="ECO:0000313" key="12">
    <source>
        <dbReference type="Proteomes" id="UP000194127"/>
    </source>
</evidence>
<evidence type="ECO:0000256" key="2">
    <source>
        <dbReference type="ARBA" id="ARBA00005179"/>
    </source>
</evidence>
<keyword evidence="10" id="KW-1133">Transmembrane helix</keyword>
<dbReference type="RefSeq" id="XP_024339620.1">
    <property type="nucleotide sequence ID" value="XM_024480742.1"/>
</dbReference>
<dbReference type="GO" id="GO:0016705">
    <property type="term" value="F:oxidoreductase activity, acting on paired donors, with incorporation or reduction of molecular oxygen"/>
    <property type="evidence" value="ECO:0007669"/>
    <property type="project" value="InterPro"/>
</dbReference>
<keyword evidence="6" id="KW-0560">Oxidoreductase</keyword>
<dbReference type="GeneID" id="36325692"/>
<dbReference type="PRINTS" id="PR00463">
    <property type="entry name" value="EP450I"/>
</dbReference>
<evidence type="ECO:0008006" key="13">
    <source>
        <dbReference type="Google" id="ProtNLM"/>
    </source>
</evidence>
<dbReference type="Pfam" id="PF00067">
    <property type="entry name" value="p450"/>
    <property type="match status" value="1"/>
</dbReference>
<comment type="similarity">
    <text evidence="3">Belongs to the cytochrome P450 family.</text>
</comment>
<keyword evidence="12" id="KW-1185">Reference proteome</keyword>
<evidence type="ECO:0000256" key="6">
    <source>
        <dbReference type="ARBA" id="ARBA00023002"/>
    </source>
</evidence>
<dbReference type="CDD" id="cd11069">
    <property type="entry name" value="CYP_FUM15-like"/>
    <property type="match status" value="1"/>
</dbReference>
<keyword evidence="4 9" id="KW-0349">Heme</keyword>
<evidence type="ECO:0000256" key="4">
    <source>
        <dbReference type="ARBA" id="ARBA00022617"/>
    </source>
</evidence>
<name>A0A1X6N2W9_9APHY</name>
<keyword evidence="10" id="KW-0812">Transmembrane</keyword>
<evidence type="ECO:0000256" key="5">
    <source>
        <dbReference type="ARBA" id="ARBA00022723"/>
    </source>
</evidence>
<evidence type="ECO:0000256" key="10">
    <source>
        <dbReference type="SAM" id="Phobius"/>
    </source>
</evidence>
<dbReference type="OrthoDB" id="1470350at2759"/>
<dbReference type="GO" id="GO:0004497">
    <property type="term" value="F:monooxygenase activity"/>
    <property type="evidence" value="ECO:0007669"/>
    <property type="project" value="UniProtKB-KW"/>
</dbReference>
<evidence type="ECO:0000256" key="8">
    <source>
        <dbReference type="ARBA" id="ARBA00023033"/>
    </source>
</evidence>
<evidence type="ECO:0000313" key="11">
    <source>
        <dbReference type="EMBL" id="OSX62826.1"/>
    </source>
</evidence>
<keyword evidence="10" id="KW-0472">Membrane</keyword>
<dbReference type="InterPro" id="IPR001128">
    <property type="entry name" value="Cyt_P450"/>
</dbReference>
<dbReference type="Proteomes" id="UP000194127">
    <property type="component" value="Unassembled WGS sequence"/>
</dbReference>
<organism evidence="11 12">
    <name type="scientific">Postia placenta MAD-698-R-SB12</name>
    <dbReference type="NCBI Taxonomy" id="670580"/>
    <lineage>
        <taxon>Eukaryota</taxon>
        <taxon>Fungi</taxon>
        <taxon>Dikarya</taxon>
        <taxon>Basidiomycota</taxon>
        <taxon>Agaricomycotina</taxon>
        <taxon>Agaricomycetes</taxon>
        <taxon>Polyporales</taxon>
        <taxon>Adustoporiaceae</taxon>
        <taxon>Rhodonia</taxon>
    </lineage>
</organism>
<evidence type="ECO:0000256" key="1">
    <source>
        <dbReference type="ARBA" id="ARBA00001971"/>
    </source>
</evidence>
<feature type="transmembrane region" description="Helical" evidence="10">
    <location>
        <begin position="6"/>
        <end position="24"/>
    </location>
</feature>
<protein>
    <recommendedName>
        <fullName evidence="13">Cytochrome P450</fullName>
    </recommendedName>
</protein>
<keyword evidence="7 9" id="KW-0408">Iron</keyword>
<dbReference type="Gene3D" id="1.10.630.10">
    <property type="entry name" value="Cytochrome P450"/>
    <property type="match status" value="1"/>
</dbReference>
<dbReference type="PRINTS" id="PR00385">
    <property type="entry name" value="P450"/>
</dbReference>
<dbReference type="InterPro" id="IPR050121">
    <property type="entry name" value="Cytochrome_P450_monoxygenase"/>
</dbReference>
<gene>
    <name evidence="11" type="ORF">POSPLADRAFT_1056193</name>
</gene>
<accession>A0A1X6N2W9</accession>